<comment type="similarity">
    <text evidence="1">Belongs to the ETF alpha-subunit/FixB family.</text>
</comment>
<keyword evidence="8" id="KW-1185">Reference proteome</keyword>
<feature type="domain" description="4Fe-4S ferredoxin-type" evidence="6">
    <location>
        <begin position="35"/>
        <end position="64"/>
    </location>
</feature>
<dbReference type="Proteomes" id="UP000616346">
    <property type="component" value="Unassembled WGS sequence"/>
</dbReference>
<dbReference type="InterPro" id="IPR017896">
    <property type="entry name" value="4Fe4S_Fe-S-bd"/>
</dbReference>
<dbReference type="Gene3D" id="3.30.70.20">
    <property type="match status" value="1"/>
</dbReference>
<dbReference type="InterPro" id="IPR014730">
    <property type="entry name" value="ETF_a/b_N"/>
</dbReference>
<keyword evidence="5" id="KW-0411">Iron-sulfur</keyword>
<dbReference type="CDD" id="cd01715">
    <property type="entry name" value="ETF_alpha"/>
    <property type="match status" value="1"/>
</dbReference>
<organism evidence="7 8">
    <name type="scientific">Phocaeicola faecium</name>
    <dbReference type="NCBI Taxonomy" id="2762213"/>
    <lineage>
        <taxon>Bacteria</taxon>
        <taxon>Pseudomonadati</taxon>
        <taxon>Bacteroidota</taxon>
        <taxon>Bacteroidia</taxon>
        <taxon>Bacteroidales</taxon>
        <taxon>Bacteroidaceae</taxon>
        <taxon>Phocaeicola</taxon>
    </lineage>
</organism>
<dbReference type="InterPro" id="IPR017900">
    <property type="entry name" value="4Fe4S_Fe_S_CS"/>
</dbReference>
<dbReference type="PIRSF" id="PIRSF000089">
    <property type="entry name" value="Electra_flavoP_a"/>
    <property type="match status" value="1"/>
</dbReference>
<dbReference type="PANTHER" id="PTHR43153:SF1">
    <property type="entry name" value="ELECTRON TRANSFER FLAVOPROTEIN SUBUNIT ALPHA, MITOCHONDRIAL"/>
    <property type="match status" value="1"/>
</dbReference>
<evidence type="ECO:0000313" key="7">
    <source>
        <dbReference type="EMBL" id="MBD8001929.1"/>
    </source>
</evidence>
<dbReference type="InterPro" id="IPR029035">
    <property type="entry name" value="DHS-like_NAD/FAD-binding_dom"/>
</dbReference>
<dbReference type="Pfam" id="PF12838">
    <property type="entry name" value="Fer4_7"/>
    <property type="match status" value="1"/>
</dbReference>
<name>A0ABR8VAX1_9BACT</name>
<dbReference type="Gene3D" id="3.40.50.620">
    <property type="entry name" value="HUPs"/>
    <property type="match status" value="1"/>
</dbReference>
<dbReference type="Pfam" id="PF00766">
    <property type="entry name" value="ETF_alpha"/>
    <property type="match status" value="1"/>
</dbReference>
<dbReference type="PROSITE" id="PS00198">
    <property type="entry name" value="4FE4S_FER_1"/>
    <property type="match status" value="1"/>
</dbReference>
<keyword evidence="4" id="KW-0408">Iron</keyword>
<gene>
    <name evidence="7" type="ORF">H9626_06825</name>
</gene>
<evidence type="ECO:0000256" key="4">
    <source>
        <dbReference type="ARBA" id="ARBA00023004"/>
    </source>
</evidence>
<evidence type="ECO:0000256" key="3">
    <source>
        <dbReference type="ARBA" id="ARBA00022982"/>
    </source>
</evidence>
<dbReference type="RefSeq" id="WP_178257590.1">
    <property type="nucleotide sequence ID" value="NZ_JACSPQ010000005.1"/>
</dbReference>
<dbReference type="SUPFAM" id="SSF52402">
    <property type="entry name" value="Adenine nucleotide alpha hydrolases-like"/>
    <property type="match status" value="1"/>
</dbReference>
<dbReference type="EMBL" id="JACSPQ010000005">
    <property type="protein sequence ID" value="MBD8001929.1"/>
    <property type="molecule type" value="Genomic_DNA"/>
</dbReference>
<dbReference type="SUPFAM" id="SSF54862">
    <property type="entry name" value="4Fe-4S ferredoxins"/>
    <property type="match status" value="1"/>
</dbReference>
<keyword evidence="3" id="KW-0813">Transport</keyword>
<dbReference type="SMART" id="SM00893">
    <property type="entry name" value="ETF"/>
    <property type="match status" value="1"/>
</dbReference>
<protein>
    <submittedName>
        <fullName evidence="7">Electron transfer flavoprotein subunit alpha</fullName>
    </submittedName>
</protein>
<feature type="domain" description="4Fe-4S ferredoxin-type" evidence="6">
    <location>
        <begin position="7"/>
        <end position="34"/>
    </location>
</feature>
<dbReference type="Gene3D" id="3.40.50.1220">
    <property type="entry name" value="TPP-binding domain"/>
    <property type="match status" value="1"/>
</dbReference>
<evidence type="ECO:0000256" key="5">
    <source>
        <dbReference type="ARBA" id="ARBA00023014"/>
    </source>
</evidence>
<evidence type="ECO:0000256" key="1">
    <source>
        <dbReference type="ARBA" id="ARBA00005817"/>
    </source>
</evidence>
<proteinExistence type="inferred from homology"/>
<dbReference type="PANTHER" id="PTHR43153">
    <property type="entry name" value="ELECTRON TRANSFER FLAVOPROTEIN ALPHA"/>
    <property type="match status" value="1"/>
</dbReference>
<dbReference type="InterPro" id="IPR014729">
    <property type="entry name" value="Rossmann-like_a/b/a_fold"/>
</dbReference>
<evidence type="ECO:0000313" key="8">
    <source>
        <dbReference type="Proteomes" id="UP000616346"/>
    </source>
</evidence>
<dbReference type="InterPro" id="IPR033947">
    <property type="entry name" value="ETF_alpha_N"/>
</dbReference>
<dbReference type="SUPFAM" id="SSF52467">
    <property type="entry name" value="DHS-like NAD/FAD-binding domain"/>
    <property type="match status" value="1"/>
</dbReference>
<keyword evidence="2" id="KW-0479">Metal-binding</keyword>
<dbReference type="InterPro" id="IPR014731">
    <property type="entry name" value="ETF_asu_C"/>
</dbReference>
<accession>A0ABR8VAX1</accession>
<reference evidence="7 8" key="1">
    <citation type="submission" date="2020-08" db="EMBL/GenBank/DDBJ databases">
        <title>A Genomic Blueprint of the Chicken Gut Microbiome.</title>
        <authorList>
            <person name="Gilroy R."/>
            <person name="Ravi A."/>
            <person name="Getino M."/>
            <person name="Pursley I."/>
            <person name="Horton D.L."/>
            <person name="Alikhan N.-F."/>
            <person name="Baker D."/>
            <person name="Gharbi K."/>
            <person name="Hall N."/>
            <person name="Watson M."/>
            <person name="Adriaenssens E.M."/>
            <person name="Foster-Nyarko E."/>
            <person name="Jarju S."/>
            <person name="Secka A."/>
            <person name="Antonio M."/>
            <person name="Oren A."/>
            <person name="Chaudhuri R."/>
            <person name="La Ragione R.M."/>
            <person name="Hildebrand F."/>
            <person name="Pallen M.J."/>
        </authorList>
    </citation>
    <scope>NUCLEOTIDE SEQUENCE [LARGE SCALE GENOMIC DNA]</scope>
    <source>
        <strain evidence="7 8">Sa1YUN3</strain>
    </source>
</reference>
<sequence>MTDNTSFALRVLNDRCTGCGLCADTCAYHAIRFTDYPEIDPYACRLCGSCVQACPAEALQMTEPENSCSVTSSGQSSKGIWVLAEVENNELAPVTKELLGKAVELSTKLHQDVEVVLVGREVVSLAPCLIAYGAKRVHVVENELFASFIEENYARAVVELVGKHNPEILLVGATLRGRGLSARIASLLQTGLTADCTELDIDSETGLLHQIRPAFGGNLMATIVTPDRRPQMASVRPGIMKAIIPDASAEGEIIRHDFSAFEGDNRIRLISEITEAISEESLSNSKIIIGVGRGVKNKETVAQIHRWAERLGAVVAGSRAAVEAGLIDARMQVGQTGHTIAPDLYIAIGISGQIQHTAAITGAKKIIAINPDRTAPIFNVADYGWNTSVEEALPQLTNGWL</sequence>
<evidence type="ECO:0000259" key="6">
    <source>
        <dbReference type="PROSITE" id="PS51379"/>
    </source>
</evidence>
<comment type="caution">
    <text evidence="7">The sequence shown here is derived from an EMBL/GenBank/DDBJ whole genome shotgun (WGS) entry which is preliminary data.</text>
</comment>
<keyword evidence="3" id="KW-0249">Electron transport</keyword>
<evidence type="ECO:0000256" key="2">
    <source>
        <dbReference type="ARBA" id="ARBA00022723"/>
    </source>
</evidence>
<dbReference type="Pfam" id="PF01012">
    <property type="entry name" value="ETF"/>
    <property type="match status" value="1"/>
</dbReference>
<dbReference type="PROSITE" id="PS51379">
    <property type="entry name" value="4FE4S_FER_2"/>
    <property type="match status" value="2"/>
</dbReference>
<dbReference type="InterPro" id="IPR001308">
    <property type="entry name" value="ETF_a/FixB"/>
</dbReference>